<dbReference type="GeneID" id="123404888"/>
<feature type="region of interest" description="Disordered" evidence="6">
    <location>
        <begin position="392"/>
        <end position="411"/>
    </location>
</feature>
<evidence type="ECO:0000256" key="5">
    <source>
        <dbReference type="ARBA" id="ARBA00035114"/>
    </source>
</evidence>
<evidence type="ECO:0000313" key="8">
    <source>
        <dbReference type="Proteomes" id="UP000011116"/>
    </source>
</evidence>
<evidence type="ECO:0000256" key="3">
    <source>
        <dbReference type="ARBA" id="ARBA00022989"/>
    </source>
</evidence>
<name>A0A8I6Y973_HORVV</name>
<keyword evidence="2" id="KW-0812">Transmembrane</keyword>
<gene>
    <name evidence="7" type="primary">LOC123404888</name>
</gene>
<reference evidence="7" key="3">
    <citation type="submission" date="2022-01" db="UniProtKB">
        <authorList>
            <consortium name="EnsemblPlants"/>
        </authorList>
    </citation>
    <scope>IDENTIFICATION</scope>
    <source>
        <strain evidence="7">subsp. vulgare</strain>
    </source>
</reference>
<dbReference type="Pfam" id="PF05633">
    <property type="entry name" value="ROH1-like"/>
    <property type="match status" value="2"/>
</dbReference>
<dbReference type="EnsemblPlants" id="HORVU.MOREX.r3.6HG0542640.1">
    <property type="protein sequence ID" value="HORVU.MOREX.r3.6HG0542640.1.CDS1"/>
    <property type="gene ID" value="HORVU.MOREX.r3.6HG0542640"/>
</dbReference>
<evidence type="ECO:0000313" key="7">
    <source>
        <dbReference type="EnsemblPlants" id="HORVU.MOREX.r3.6HG0542640.1.CDS1"/>
    </source>
</evidence>
<dbReference type="AlphaFoldDB" id="A0A8I6Y973"/>
<evidence type="ECO:0000256" key="4">
    <source>
        <dbReference type="ARBA" id="ARBA00023136"/>
    </source>
</evidence>
<evidence type="ECO:0000256" key="6">
    <source>
        <dbReference type="SAM" id="MobiDB-lite"/>
    </source>
</evidence>
<dbReference type="OrthoDB" id="1878996at2759"/>
<accession>A0A8I6Y973</accession>
<feature type="compositionally biased region" description="Low complexity" evidence="6">
    <location>
        <begin position="357"/>
        <end position="368"/>
    </location>
</feature>
<protein>
    <submittedName>
        <fullName evidence="7">Uncharacterized protein</fullName>
    </submittedName>
</protein>
<evidence type="ECO:0000256" key="1">
    <source>
        <dbReference type="ARBA" id="ARBA00004167"/>
    </source>
</evidence>
<dbReference type="Proteomes" id="UP000011116">
    <property type="component" value="Chromosome 6H"/>
</dbReference>
<dbReference type="InterPro" id="IPR008511">
    <property type="entry name" value="ROH1-like"/>
</dbReference>
<dbReference type="PANTHER" id="PTHR31509">
    <property type="entry name" value="BPS1-LIKE PROTEIN"/>
    <property type="match status" value="1"/>
</dbReference>
<keyword evidence="8" id="KW-1185">Reference proteome</keyword>
<dbReference type="Gramene" id="HORVU.MOREX.r2.6HG0451340.1">
    <property type="protein sequence ID" value="HORVU.MOREX.r2.6HG0451340.1.CDS.1"/>
    <property type="gene ID" value="HORVU.MOREX.r2.6HG0451340"/>
</dbReference>
<reference evidence="8" key="1">
    <citation type="journal article" date="2012" name="Nature">
        <title>A physical, genetic and functional sequence assembly of the barley genome.</title>
        <authorList>
            <consortium name="The International Barley Genome Sequencing Consortium"/>
            <person name="Mayer K.F."/>
            <person name="Waugh R."/>
            <person name="Brown J.W."/>
            <person name="Schulman A."/>
            <person name="Langridge P."/>
            <person name="Platzer M."/>
            <person name="Fincher G.B."/>
            <person name="Muehlbauer G.J."/>
            <person name="Sato K."/>
            <person name="Close T.J."/>
            <person name="Wise R.P."/>
            <person name="Stein N."/>
        </authorList>
    </citation>
    <scope>NUCLEOTIDE SEQUENCE [LARGE SCALE GENOMIC DNA]</scope>
    <source>
        <strain evidence="8">cv. Morex</strain>
    </source>
</reference>
<dbReference type="Gramene" id="HORVU.MOREX.r3.6HG0542640.1">
    <property type="protein sequence ID" value="HORVU.MOREX.r3.6HG0542640.1.CDS1"/>
    <property type="gene ID" value="HORVU.MOREX.r3.6HG0542640"/>
</dbReference>
<reference evidence="7" key="2">
    <citation type="submission" date="2020-10" db="EMBL/GenBank/DDBJ databases">
        <authorList>
            <person name="Scholz U."/>
            <person name="Mascher M."/>
            <person name="Fiebig A."/>
        </authorList>
    </citation>
    <scope>NUCLEOTIDE SEQUENCE [LARGE SCALE GENOMIC DNA]</scope>
    <source>
        <strain evidence="7">cv. Morex</strain>
    </source>
</reference>
<keyword evidence="4" id="KW-0472">Membrane</keyword>
<keyword evidence="3" id="KW-1133">Transmembrane helix</keyword>
<proteinExistence type="inferred from homology"/>
<organism evidence="7 8">
    <name type="scientific">Hordeum vulgare subsp. vulgare</name>
    <name type="common">Domesticated barley</name>
    <dbReference type="NCBI Taxonomy" id="112509"/>
    <lineage>
        <taxon>Eukaryota</taxon>
        <taxon>Viridiplantae</taxon>
        <taxon>Streptophyta</taxon>
        <taxon>Embryophyta</taxon>
        <taxon>Tracheophyta</taxon>
        <taxon>Spermatophyta</taxon>
        <taxon>Magnoliopsida</taxon>
        <taxon>Liliopsida</taxon>
        <taxon>Poales</taxon>
        <taxon>Poaceae</taxon>
        <taxon>BOP clade</taxon>
        <taxon>Pooideae</taxon>
        <taxon>Triticodae</taxon>
        <taxon>Triticeae</taxon>
        <taxon>Hordeinae</taxon>
        <taxon>Hordeum</taxon>
    </lineage>
</organism>
<feature type="region of interest" description="Disordered" evidence="6">
    <location>
        <begin position="346"/>
        <end position="368"/>
    </location>
</feature>
<sequence>MVPHVIAGKWRWGAWAELPLRGRLPRSIYGRRSGSGSPPFPPLHSDQESPGPSPNPKPTTSPTMAAAETPPPTGGMGFLGLLSFRRSPTAVASFDPAQDDELLVLDALQAHVADRLAALSTSAQGQQQGPVLSLAFLSKLLDAVVSSDAAFRDALAVGPVGAALARAPADRLAADLLDRSVKALDVLNAVSLALASLRGSHRAALTAASCLLAAGAPLLHRAQFARARRAISRLFPDARAAPSTPSGSRAARALSFSVSSKNWSTGRHVHAMAAHLAPPPQAATAPGAGGGLGLALYTMSSVLVFAMWALVAAVPCQDRASAVAPVAPAKQAQWAAPMTALQERIVEESRRRDKKGSSSGASSPASAGLLAEMQAVERAARELNSLLEEIAEEEEEATELEAPATVSEERAGNVAERAEALAGACRALEDGLAPLERQVRAVFHRVVASRAEVVRCMEHSARSTAGSASGVPAPQPHSF</sequence>
<dbReference type="RefSeq" id="XP_044954752.1">
    <property type="nucleotide sequence ID" value="XM_045098817.1"/>
</dbReference>
<evidence type="ECO:0000256" key="2">
    <source>
        <dbReference type="ARBA" id="ARBA00022692"/>
    </source>
</evidence>
<feature type="region of interest" description="Disordered" evidence="6">
    <location>
        <begin position="29"/>
        <end position="72"/>
    </location>
</feature>
<comment type="similarity">
    <text evidence="5">Belongs to the ROH1 family.</text>
</comment>
<dbReference type="GO" id="GO:0016020">
    <property type="term" value="C:membrane"/>
    <property type="evidence" value="ECO:0007669"/>
    <property type="project" value="UniProtKB-SubCell"/>
</dbReference>
<comment type="subcellular location">
    <subcellularLocation>
        <location evidence="1">Membrane</location>
        <topology evidence="1">Single-pass membrane protein</topology>
    </subcellularLocation>
</comment>
<dbReference type="KEGG" id="hvg:123404888"/>